<reference evidence="2" key="4">
    <citation type="submission" date="2016-09" db="EMBL/GenBank/DDBJ databases">
        <authorList>
            <person name="Pfeiffer F."/>
        </authorList>
    </citation>
    <scope>NUCLEOTIDE SEQUENCE</scope>
    <source>
        <strain evidence="2">ATCC 43099</strain>
    </source>
</reference>
<dbReference type="Proteomes" id="UP000011543">
    <property type="component" value="Unassembled WGS sequence"/>
</dbReference>
<dbReference type="PaxDb" id="547559-Nmag_0172"/>
<evidence type="ECO:0000256" key="1">
    <source>
        <dbReference type="SAM" id="MobiDB-lite"/>
    </source>
</evidence>
<protein>
    <submittedName>
        <fullName evidence="2">Uncharacterized protein</fullName>
    </submittedName>
</protein>
<dbReference type="Proteomes" id="UP000001879">
    <property type="component" value="Chromosome"/>
</dbReference>
<evidence type="ECO:0000313" key="3">
    <source>
        <dbReference type="EMBL" id="ELY33819.1"/>
    </source>
</evidence>
<organism evidence="2 4">
    <name type="scientific">Natrialba magadii (strain ATCC 43099 / DSM 3394 / CCM 3739 / CIP 104546 / IAM 13178 / JCM 8861 / NBRC 102185 / NCIMB 2190 / MS3)</name>
    <name type="common">Natronobacterium magadii</name>
    <dbReference type="NCBI Taxonomy" id="547559"/>
    <lineage>
        <taxon>Archaea</taxon>
        <taxon>Methanobacteriati</taxon>
        <taxon>Methanobacteriota</taxon>
        <taxon>Stenosarchaea group</taxon>
        <taxon>Halobacteria</taxon>
        <taxon>Halobacteriales</taxon>
        <taxon>Natrialbaceae</taxon>
        <taxon>Natrialba</taxon>
    </lineage>
</organism>
<dbReference type="KEGG" id="nmg:Nmag_0172"/>
<dbReference type="PATRIC" id="fig|547559.17.peg.245"/>
<dbReference type="HOGENOM" id="CLU_2730514_0_0_2"/>
<evidence type="ECO:0000313" key="2">
    <source>
        <dbReference type="EMBL" id="ADD03764.1"/>
    </source>
</evidence>
<dbReference type="EMBL" id="AOHS01000008">
    <property type="protein sequence ID" value="ELY33819.1"/>
    <property type="molecule type" value="Genomic_DNA"/>
</dbReference>
<reference evidence="4" key="1">
    <citation type="submission" date="2010-02" db="EMBL/GenBank/DDBJ databases">
        <title>Complete sequence of chromosome of Natrialba magadii ATCC 43099.</title>
        <authorList>
            <consortium name="US DOE Joint Genome Institute"/>
            <person name="Lucas S."/>
            <person name="Copeland A."/>
            <person name="Lapidus A."/>
            <person name="Cheng J.-F."/>
            <person name="Bruce D."/>
            <person name="Goodwin L."/>
            <person name="Pitluck S."/>
            <person name="Davenport K."/>
            <person name="Saunders E."/>
            <person name="Detter J.C."/>
            <person name="Han C."/>
            <person name="Tapia R."/>
            <person name="Land M."/>
            <person name="Hauser L."/>
            <person name="Kyrpides N."/>
            <person name="Mikhailova N."/>
            <person name="De Castro R.E."/>
            <person name="Maupin-Furlow J.A."/>
            <person name="Woyke T."/>
        </authorList>
    </citation>
    <scope>NUCLEOTIDE SEQUENCE [LARGE SCALE GENOMIC DNA]</scope>
    <source>
        <strain evidence="4">ATCC 43099 / DSM 3394 / CCM 3739 / CIP 104546 / IAM 13178 / JCM 8861 / NBRC 102185 / NCIMB 2190 / MS3</strain>
    </source>
</reference>
<name>D3SWH2_NATMM</name>
<dbReference type="EMBL" id="CP001932">
    <property type="protein sequence ID" value="ADD03764.1"/>
    <property type="molecule type" value="Genomic_DNA"/>
</dbReference>
<evidence type="ECO:0000313" key="4">
    <source>
        <dbReference type="Proteomes" id="UP000001879"/>
    </source>
</evidence>
<evidence type="ECO:0000313" key="5">
    <source>
        <dbReference type="Proteomes" id="UP000011543"/>
    </source>
</evidence>
<feature type="compositionally biased region" description="Acidic residues" evidence="1">
    <location>
        <begin position="23"/>
        <end position="41"/>
    </location>
</feature>
<reference evidence="3 5" key="3">
    <citation type="journal article" date="2014" name="PLoS Genet.">
        <title>Phylogenetically driven sequencing of extremely halophilic archaea reveals strategies for static and dynamic osmo-response.</title>
        <authorList>
            <person name="Becker E.A."/>
            <person name="Seitzer P.M."/>
            <person name="Tritt A."/>
            <person name="Larsen D."/>
            <person name="Krusor M."/>
            <person name="Yao A.I."/>
            <person name="Wu D."/>
            <person name="Madern D."/>
            <person name="Eisen J.A."/>
            <person name="Darling A.E."/>
            <person name="Facciotti M.T."/>
        </authorList>
    </citation>
    <scope>NUCLEOTIDE SEQUENCE [LARGE SCALE GENOMIC DNA]</scope>
    <source>
        <strain evidence="5">ATCC 43099 / DSM 3394 / CCM 3739 / CIP 104546 / IAM 13178 / JCM 8861 / NBRC 102185 / NCIMB 2190 / MS3</strain>
        <strain evidence="3">MS-3</strain>
    </source>
</reference>
<keyword evidence="4" id="KW-1185">Reference proteome</keyword>
<feature type="region of interest" description="Disordered" evidence="1">
    <location>
        <begin position="1"/>
        <end position="71"/>
    </location>
</feature>
<sequence length="71" mass="7537">MAISTGAMASEDEEASVNITETTVEESLTEVSEESVVEETVETSSDGEPGFEVSTTPTESDESPFGSWLPF</sequence>
<reference evidence="2 4" key="2">
    <citation type="journal article" date="2012" name="BMC Genomics">
        <title>A comparative genomics perspective on the genetic content of the alkaliphilic haloarchaeon Natrialba magadii ATCC 43099T.</title>
        <authorList>
            <person name="Siddaramappa S."/>
            <person name="Challacombe J.F."/>
            <person name="Decastro R.E."/>
            <person name="Pfeiffer F."/>
            <person name="Sastre D.E."/>
            <person name="Gimenez M.I."/>
            <person name="Paggi R.A."/>
            <person name="Detter J.C."/>
            <person name="Davenport K.W."/>
            <person name="Goodwin L.A."/>
            <person name="Kyrpides N."/>
            <person name="Tapia R."/>
            <person name="Pitluck S."/>
            <person name="Lucas S."/>
            <person name="Woyke T."/>
            <person name="Maupin-Furlow J.A."/>
        </authorList>
    </citation>
    <scope>NUCLEOTIDE SEQUENCE [LARGE SCALE GENOMIC DNA]</scope>
    <source>
        <strain evidence="2">ATCC 43099</strain>
        <strain evidence="4">ATCC 43099 / DSM 3394 / CCM 3739 / CIP 104546 / IAM 13178 / JCM 8861 / NBRC 102185 / NCIMB 2190 / MS3</strain>
    </source>
</reference>
<gene>
    <name evidence="2" type="ordered locus">Nmag_0172</name>
    <name evidence="3" type="ORF">C500_01298</name>
</gene>
<proteinExistence type="predicted"/>
<dbReference type="AlphaFoldDB" id="D3SWH2"/>
<accession>D3SWH2</accession>